<feature type="signal peptide" evidence="6">
    <location>
        <begin position="1"/>
        <end position="21"/>
    </location>
</feature>
<dbReference type="PANTHER" id="PTHR35936:SF17">
    <property type="entry name" value="ARGININE-BINDING EXTRACELLULAR PROTEIN ARTP"/>
    <property type="match status" value="1"/>
</dbReference>
<proteinExistence type="inferred from homology"/>
<dbReference type="OrthoDB" id="9768183at2"/>
<dbReference type="PANTHER" id="PTHR35936">
    <property type="entry name" value="MEMBRANE-BOUND LYTIC MUREIN TRANSGLYCOSYLASE F"/>
    <property type="match status" value="1"/>
</dbReference>
<evidence type="ECO:0000256" key="5">
    <source>
        <dbReference type="ARBA" id="ARBA00022764"/>
    </source>
</evidence>
<dbReference type="CDD" id="cd13703">
    <property type="entry name" value="PBP2_HisJ_LAO"/>
    <property type="match status" value="1"/>
</dbReference>
<evidence type="ECO:0000256" key="6">
    <source>
        <dbReference type="SAM" id="SignalP"/>
    </source>
</evidence>
<gene>
    <name evidence="8" type="ORF">HK44_016520</name>
</gene>
<dbReference type="PATRIC" id="fig|1042209.11.peg.452"/>
<dbReference type="Gene3D" id="3.40.190.10">
    <property type="entry name" value="Periplasmic binding protein-like II"/>
    <property type="match status" value="2"/>
</dbReference>
<sequence>MNKTGLLAALAFCAVSTLAHADEDSLRIGIEAAYPPFSFKTPEGNISGFDYDIGNALCEEMKIKCQWVIQEFDGMIPSLKVRKIDAVLSSMSITDDRLKSVDFSEKYYHTPGKFAAKAGQAINDPKVDLKGKKLGVQRSSTYDRYATEQLAPAGVEVVRYSSQNEAFLDLASGRLDATLADIVNTNESFIKTPAGNGFALVGPDINDPKYFGRGAGIALRKGDTANAARLNTAIDAIRANGKYQQVMAKYFAFDIYGE</sequence>
<comment type="caution">
    <text evidence="8">The sequence shown here is derived from an EMBL/GenBank/DDBJ whole genome shotgun (WGS) entry which is preliminary data.</text>
</comment>
<evidence type="ECO:0000256" key="4">
    <source>
        <dbReference type="ARBA" id="ARBA00022729"/>
    </source>
</evidence>
<keyword evidence="5" id="KW-0574">Periplasm</keyword>
<dbReference type="Pfam" id="PF00497">
    <property type="entry name" value="SBP_bac_3"/>
    <property type="match status" value="1"/>
</dbReference>
<dbReference type="SMART" id="SM00062">
    <property type="entry name" value="PBPb"/>
    <property type="match status" value="1"/>
</dbReference>
<evidence type="ECO:0000256" key="1">
    <source>
        <dbReference type="ARBA" id="ARBA00004418"/>
    </source>
</evidence>
<feature type="domain" description="Solute-binding protein family 3/N-terminal" evidence="7">
    <location>
        <begin position="25"/>
        <end position="254"/>
    </location>
</feature>
<dbReference type="InterPro" id="IPR001638">
    <property type="entry name" value="Solute-binding_3/MltF_N"/>
</dbReference>
<reference evidence="8 9" key="1">
    <citation type="journal article" date="2011" name="J. Bacteriol.">
        <title>Draft genome sequence of the polycyclic aromatic hydrocarbon-degrading, genetically engineered bioluminescent bioreporter Pseudomonas fluorescens HK44.</title>
        <authorList>
            <person name="Chauhan A."/>
            <person name="Layton A.C."/>
            <person name="Williams D.E."/>
            <person name="Smartt A.E."/>
            <person name="Ripp S."/>
            <person name="Karpinets T.V."/>
            <person name="Brown S.D."/>
            <person name="Sayler G.S."/>
        </authorList>
    </citation>
    <scope>NUCLEOTIDE SEQUENCE [LARGE SCALE GENOMIC DNA]</scope>
    <source>
        <strain evidence="8 9">HK44</strain>
    </source>
</reference>
<dbReference type="GO" id="GO:0030288">
    <property type="term" value="C:outer membrane-bounded periplasmic space"/>
    <property type="evidence" value="ECO:0007669"/>
    <property type="project" value="InterPro"/>
</dbReference>
<evidence type="ECO:0000256" key="3">
    <source>
        <dbReference type="ARBA" id="ARBA00022448"/>
    </source>
</evidence>
<dbReference type="NCBIfam" id="TIGR01096">
    <property type="entry name" value="3A0103s03R"/>
    <property type="match status" value="1"/>
</dbReference>
<dbReference type="Proteomes" id="UP000022611">
    <property type="component" value="Unassembled WGS sequence"/>
</dbReference>
<dbReference type="eggNOG" id="COG0834">
    <property type="taxonomic scope" value="Bacteria"/>
</dbReference>
<name>A0A010S7Y8_PSEFL</name>
<keyword evidence="3" id="KW-0813">Transport</keyword>
<dbReference type="AlphaFoldDB" id="A0A010S7Y8"/>
<organism evidence="8 9">
    <name type="scientific">Pseudomonas fluorescens HK44</name>
    <dbReference type="NCBI Taxonomy" id="1042209"/>
    <lineage>
        <taxon>Bacteria</taxon>
        <taxon>Pseudomonadati</taxon>
        <taxon>Pseudomonadota</taxon>
        <taxon>Gammaproteobacteria</taxon>
        <taxon>Pseudomonadales</taxon>
        <taxon>Pseudomonadaceae</taxon>
        <taxon>Pseudomonas</taxon>
    </lineage>
</organism>
<comment type="similarity">
    <text evidence="2">Belongs to the bacterial solute-binding protein 3 family.</text>
</comment>
<dbReference type="EMBL" id="AFOY02000002">
    <property type="protein sequence ID" value="EXF96539.1"/>
    <property type="molecule type" value="Genomic_DNA"/>
</dbReference>
<feature type="chain" id="PRO_5001456496" evidence="6">
    <location>
        <begin position="22"/>
        <end position="258"/>
    </location>
</feature>
<evidence type="ECO:0000259" key="7">
    <source>
        <dbReference type="SMART" id="SM00062"/>
    </source>
</evidence>
<dbReference type="SUPFAM" id="SSF53850">
    <property type="entry name" value="Periplasmic binding protein-like II"/>
    <property type="match status" value="1"/>
</dbReference>
<evidence type="ECO:0000256" key="2">
    <source>
        <dbReference type="ARBA" id="ARBA00010333"/>
    </source>
</evidence>
<evidence type="ECO:0000313" key="9">
    <source>
        <dbReference type="Proteomes" id="UP000022611"/>
    </source>
</evidence>
<keyword evidence="4 6" id="KW-0732">Signal</keyword>
<dbReference type="RefSeq" id="WP_019689781.1">
    <property type="nucleotide sequence ID" value="NZ_AFOY02000002.1"/>
</dbReference>
<accession>A0A010S7Y8</accession>
<dbReference type="InterPro" id="IPR005768">
    <property type="entry name" value="Lys_Arg_Orn-bd"/>
</dbReference>
<comment type="subcellular location">
    <subcellularLocation>
        <location evidence="1">Periplasm</location>
    </subcellularLocation>
</comment>
<dbReference type="HOGENOM" id="CLU_019602_18_0_6"/>
<protein>
    <submittedName>
        <fullName evidence="8">ABC transporter substrate-binding protein</fullName>
    </submittedName>
</protein>
<evidence type="ECO:0000313" key="8">
    <source>
        <dbReference type="EMBL" id="EXF96539.1"/>
    </source>
</evidence>